<dbReference type="AlphaFoldDB" id="A0A3A4ZJ46"/>
<evidence type="ECO:0000256" key="1">
    <source>
        <dbReference type="SAM" id="MobiDB-lite"/>
    </source>
</evidence>
<protein>
    <submittedName>
        <fullName evidence="2">Uncharacterized protein</fullName>
    </submittedName>
</protein>
<dbReference type="EMBL" id="QZJF01000017">
    <property type="protein sequence ID" value="RJR26867.1"/>
    <property type="molecule type" value="Genomic_DNA"/>
</dbReference>
<feature type="compositionally biased region" description="Low complexity" evidence="1">
    <location>
        <begin position="206"/>
        <end position="224"/>
    </location>
</feature>
<gene>
    <name evidence="2" type="ORF">C4561_03775</name>
</gene>
<reference evidence="2 3" key="1">
    <citation type="journal article" date="2017" name="ISME J.">
        <title>Energy and carbon metabolisms in a deep terrestrial subsurface fluid microbial community.</title>
        <authorList>
            <person name="Momper L."/>
            <person name="Jungbluth S.P."/>
            <person name="Lee M.D."/>
            <person name="Amend J.P."/>
        </authorList>
    </citation>
    <scope>NUCLEOTIDE SEQUENCE [LARGE SCALE GENOMIC DNA]</scope>
    <source>
        <strain evidence="2">SURF_46</strain>
    </source>
</reference>
<evidence type="ECO:0000313" key="3">
    <source>
        <dbReference type="Proteomes" id="UP000265540"/>
    </source>
</evidence>
<organism evidence="2 3">
    <name type="scientific">candidate division WWE3 bacterium</name>
    <dbReference type="NCBI Taxonomy" id="2053526"/>
    <lineage>
        <taxon>Bacteria</taxon>
        <taxon>Katanobacteria</taxon>
    </lineage>
</organism>
<dbReference type="Proteomes" id="UP000265540">
    <property type="component" value="Unassembled WGS sequence"/>
</dbReference>
<comment type="caution">
    <text evidence="2">The sequence shown here is derived from an EMBL/GenBank/DDBJ whole genome shotgun (WGS) entry which is preliminary data.</text>
</comment>
<sequence>MSKDNHNDKGTAKPARQRVANTRLNLQAFLLPEQISTLFNVDPDTLKSHLKERVRLDTEWGAAWQELRQLAVLLALLNDPQALKEAIKDLAAKSTMKLEPRRGGGNIEFNLFGTPVEMVEFLNIVRTPSPAKTQVVSGEFAVMYNPETHNFVFSINGIEGRVSTLVPVAKGMKEFFEALAKVHNVPEEEQAKMFKPYGKNGHDTSPEPAAEEIPVPVEAEAVPA</sequence>
<feature type="region of interest" description="Disordered" evidence="1">
    <location>
        <begin position="195"/>
        <end position="224"/>
    </location>
</feature>
<accession>A0A3A4ZJ46</accession>
<evidence type="ECO:0000313" key="2">
    <source>
        <dbReference type="EMBL" id="RJR26867.1"/>
    </source>
</evidence>
<name>A0A3A4ZJ46_UNCKA</name>
<proteinExistence type="predicted"/>